<keyword evidence="6" id="KW-0119">Carbohydrate metabolism</keyword>
<dbReference type="SUPFAM" id="SSF51445">
    <property type="entry name" value="(Trans)glycosidases"/>
    <property type="match status" value="1"/>
</dbReference>
<evidence type="ECO:0000256" key="8">
    <source>
        <dbReference type="ARBA" id="ARBA00023326"/>
    </source>
</evidence>
<evidence type="ECO:0000256" key="4">
    <source>
        <dbReference type="ARBA" id="ARBA00022801"/>
    </source>
</evidence>
<organism evidence="12 13">
    <name type="scientific">Dictyobacter kobayashii</name>
    <dbReference type="NCBI Taxonomy" id="2014872"/>
    <lineage>
        <taxon>Bacteria</taxon>
        <taxon>Bacillati</taxon>
        <taxon>Chloroflexota</taxon>
        <taxon>Ktedonobacteria</taxon>
        <taxon>Ktedonobacterales</taxon>
        <taxon>Dictyobacteraceae</taxon>
        <taxon>Dictyobacter</taxon>
    </lineage>
</organism>
<feature type="binding site" evidence="10">
    <location>
        <position position="35"/>
    </location>
    <ligand>
        <name>substrate</name>
    </ligand>
</feature>
<evidence type="ECO:0000256" key="9">
    <source>
        <dbReference type="PIRSR" id="PIRSR617736-1"/>
    </source>
</evidence>
<dbReference type="FunFam" id="3.20.20.80:FF:000004">
    <property type="entry name" value="Beta-glucosidase 6-phospho-beta-glucosidase"/>
    <property type="match status" value="1"/>
</dbReference>
<evidence type="ECO:0000256" key="3">
    <source>
        <dbReference type="ARBA" id="ARBA00012744"/>
    </source>
</evidence>
<evidence type="ECO:0000256" key="11">
    <source>
        <dbReference type="RuleBase" id="RU361175"/>
    </source>
</evidence>
<keyword evidence="5" id="KW-0136">Cellulose degradation</keyword>
<dbReference type="NCBIfam" id="TIGR03356">
    <property type="entry name" value="BGL"/>
    <property type="match status" value="1"/>
</dbReference>
<reference evidence="13" key="1">
    <citation type="submission" date="2018-12" db="EMBL/GenBank/DDBJ databases">
        <title>Tengunoibacter tsumagoiensis gen. nov., sp. nov., Dictyobacter kobayashii sp. nov., D. alpinus sp. nov., and D. joshuensis sp. nov. and description of Dictyobacteraceae fam. nov. within the order Ktedonobacterales isolated from Tengu-no-mugimeshi.</title>
        <authorList>
            <person name="Wang C.M."/>
            <person name="Zheng Y."/>
            <person name="Sakai Y."/>
            <person name="Toyoda A."/>
            <person name="Minakuchi Y."/>
            <person name="Abe K."/>
            <person name="Yokota A."/>
            <person name="Yabe S."/>
        </authorList>
    </citation>
    <scope>NUCLEOTIDE SEQUENCE [LARGE SCALE GENOMIC DNA]</scope>
    <source>
        <strain evidence="13">Uno11</strain>
    </source>
</reference>
<dbReference type="InterPro" id="IPR017853">
    <property type="entry name" value="GH"/>
</dbReference>
<accession>A0A402AY58</accession>
<comment type="caution">
    <text evidence="12">The sequence shown here is derived from an EMBL/GenBank/DDBJ whole genome shotgun (WGS) entry which is preliminary data.</text>
</comment>
<evidence type="ECO:0000313" key="12">
    <source>
        <dbReference type="EMBL" id="GCE23994.1"/>
    </source>
</evidence>
<keyword evidence="8" id="KW-0624">Polysaccharide degradation</keyword>
<dbReference type="PANTHER" id="PTHR10353:SF36">
    <property type="entry name" value="LP05116P"/>
    <property type="match status" value="1"/>
</dbReference>
<dbReference type="RefSeq" id="WP_126557302.1">
    <property type="nucleotide sequence ID" value="NZ_BIFS01000002.1"/>
</dbReference>
<sequence length="473" mass="53162">MSTKSEQQLHVRNDVELAAQFPRDFLWGAATSAYQIEGATEEDGRGLSIWDRFAATPGKTFRGETGQVAVDHYHRMEKDVELMAELGLGAYRFSISWPRIFPDGTGRVNQGGLDFYSRLVDALLAKNIQPVVTLFHWDLPAALQDQGGWTNRATADAFADYAACVVEHLGDRVSWWITHNEPWCSAYLGHGVGIHAPGIQDAQSAATAAHNILLSHGLAVPRMRALLPPDARIGISLNLFPVYKVDEVPGISERVERELDFRNRWFLDPVFKGHYPSALFSFLHCQPPEVQAGDMELISAPLDFLGINYYNPLRIGMVRLQNGHGGVKHACDVLDMSASAACTAMGWEVYPQGLTDIMSWLRQEYVVPAILITENGSAFEDSLDAKEQVADSRRLHYLREHINAIGRTIQQPDSIPVQGYFAWSLMDNYEWAEGYSKRFGLVYVDYDTQKRIIKDSGRWYASFLTLQNSQQYD</sequence>
<evidence type="ECO:0000256" key="10">
    <source>
        <dbReference type="PIRSR" id="PIRSR617736-2"/>
    </source>
</evidence>
<feature type="binding site" evidence="10">
    <location>
        <position position="423"/>
    </location>
    <ligand>
        <name>substrate</name>
    </ligand>
</feature>
<dbReference type="InterPro" id="IPR033132">
    <property type="entry name" value="GH_1_N_CS"/>
</dbReference>
<dbReference type="PROSITE" id="PS00653">
    <property type="entry name" value="GLYCOSYL_HYDROL_F1_2"/>
    <property type="match status" value="1"/>
</dbReference>
<comment type="similarity">
    <text evidence="2 11">Belongs to the glycosyl hydrolase 1 family.</text>
</comment>
<feature type="binding site" evidence="10">
    <location>
        <position position="136"/>
    </location>
    <ligand>
        <name>substrate</name>
    </ligand>
</feature>
<dbReference type="Gene3D" id="3.20.20.80">
    <property type="entry name" value="Glycosidases"/>
    <property type="match status" value="1"/>
</dbReference>
<dbReference type="EMBL" id="BIFS01000002">
    <property type="protein sequence ID" value="GCE23994.1"/>
    <property type="molecule type" value="Genomic_DNA"/>
</dbReference>
<dbReference type="AlphaFoldDB" id="A0A402AY58"/>
<feature type="binding site" evidence="10">
    <location>
        <position position="180"/>
    </location>
    <ligand>
        <name>substrate</name>
    </ligand>
</feature>
<feature type="binding site" evidence="10">
    <location>
        <begin position="430"/>
        <end position="431"/>
    </location>
    <ligand>
        <name>substrate</name>
    </ligand>
</feature>
<protein>
    <recommendedName>
        <fullName evidence="3 11">Beta-glucosidase</fullName>
        <ecNumber evidence="3 11">3.2.1.21</ecNumber>
    </recommendedName>
</protein>
<evidence type="ECO:0000256" key="6">
    <source>
        <dbReference type="ARBA" id="ARBA00023277"/>
    </source>
</evidence>
<dbReference type="Pfam" id="PF00232">
    <property type="entry name" value="Glyco_hydro_1"/>
    <property type="match status" value="1"/>
</dbReference>
<evidence type="ECO:0000313" key="13">
    <source>
        <dbReference type="Proteomes" id="UP000287188"/>
    </source>
</evidence>
<evidence type="ECO:0000256" key="7">
    <source>
        <dbReference type="ARBA" id="ARBA00023295"/>
    </source>
</evidence>
<comment type="catalytic activity">
    <reaction evidence="1 11">
        <text>Hydrolysis of terminal, non-reducing beta-D-glucosyl residues with release of beta-D-glucose.</text>
        <dbReference type="EC" id="3.2.1.21"/>
    </reaction>
</comment>
<dbReference type="EC" id="3.2.1.21" evidence="3 11"/>
<feature type="binding site" evidence="10">
    <location>
        <position position="310"/>
    </location>
    <ligand>
        <name>substrate</name>
    </ligand>
</feature>
<dbReference type="PRINTS" id="PR00131">
    <property type="entry name" value="GLHYDRLASE1"/>
</dbReference>
<proteinExistence type="inferred from homology"/>
<dbReference type="OrthoDB" id="9765195at2"/>
<dbReference type="Proteomes" id="UP000287188">
    <property type="component" value="Unassembled WGS sequence"/>
</dbReference>
<keyword evidence="13" id="KW-1185">Reference proteome</keyword>
<dbReference type="InterPro" id="IPR017736">
    <property type="entry name" value="Glyco_hydro_1_beta-glucosidase"/>
</dbReference>
<evidence type="ECO:0000256" key="5">
    <source>
        <dbReference type="ARBA" id="ARBA00023001"/>
    </source>
</evidence>
<dbReference type="GO" id="GO:0008422">
    <property type="term" value="F:beta-glucosidase activity"/>
    <property type="evidence" value="ECO:0007669"/>
    <property type="project" value="UniProtKB-EC"/>
</dbReference>
<name>A0A402AY58_9CHLR</name>
<dbReference type="PANTHER" id="PTHR10353">
    <property type="entry name" value="GLYCOSYL HYDROLASE"/>
    <property type="match status" value="1"/>
</dbReference>
<dbReference type="GO" id="GO:0005829">
    <property type="term" value="C:cytosol"/>
    <property type="evidence" value="ECO:0007669"/>
    <property type="project" value="TreeGrafter"/>
</dbReference>
<dbReference type="InterPro" id="IPR001360">
    <property type="entry name" value="Glyco_hydro_1"/>
</dbReference>
<feature type="active site" description="Proton donor" evidence="9">
    <location>
        <position position="181"/>
    </location>
</feature>
<dbReference type="GO" id="GO:0030245">
    <property type="term" value="P:cellulose catabolic process"/>
    <property type="evidence" value="ECO:0007669"/>
    <property type="project" value="UniProtKB-KW"/>
</dbReference>
<evidence type="ECO:0000256" key="1">
    <source>
        <dbReference type="ARBA" id="ARBA00000448"/>
    </source>
</evidence>
<gene>
    <name evidence="12" type="ORF">KDK_77940</name>
</gene>
<feature type="active site" description="Nucleophile" evidence="9">
    <location>
        <position position="374"/>
    </location>
</feature>
<evidence type="ECO:0000256" key="2">
    <source>
        <dbReference type="ARBA" id="ARBA00010838"/>
    </source>
</evidence>
<keyword evidence="4 11" id="KW-0378">Hydrolase</keyword>
<keyword evidence="7 11" id="KW-0326">Glycosidase</keyword>